<feature type="chain" id="PRO_5013709539" description="DUF3370 domain-containing protein" evidence="1">
    <location>
        <begin position="25"/>
        <end position="456"/>
    </location>
</feature>
<dbReference type="AlphaFoldDB" id="A0A2D2PZ83"/>
<accession>A0A2D2PZ83</accession>
<dbReference type="InterPro" id="IPR021801">
    <property type="entry name" value="DUF3370"/>
</dbReference>
<gene>
    <name evidence="2" type="ORF">BRW62_01000</name>
</gene>
<feature type="signal peptide" evidence="1">
    <location>
        <begin position="1"/>
        <end position="24"/>
    </location>
</feature>
<evidence type="ECO:0008006" key="4">
    <source>
        <dbReference type="Google" id="ProtNLM"/>
    </source>
</evidence>
<organism evidence="2 3">
    <name type="scientific">Parathermosynechococcus lividus PCC 6715</name>
    <dbReference type="NCBI Taxonomy" id="1917166"/>
    <lineage>
        <taxon>Bacteria</taxon>
        <taxon>Bacillati</taxon>
        <taxon>Cyanobacteriota</taxon>
        <taxon>Cyanophyceae</taxon>
        <taxon>Acaryochloridales</taxon>
        <taxon>Thermosynechococcaceae</taxon>
        <taxon>Parathermosynechococcus</taxon>
    </lineage>
</organism>
<keyword evidence="1" id="KW-0732">Signal</keyword>
<evidence type="ECO:0000313" key="2">
    <source>
        <dbReference type="EMBL" id="ATS17556.1"/>
    </source>
</evidence>
<evidence type="ECO:0000256" key="1">
    <source>
        <dbReference type="SAM" id="SignalP"/>
    </source>
</evidence>
<dbReference type="EMBL" id="CP018092">
    <property type="protein sequence ID" value="ATS17556.1"/>
    <property type="molecule type" value="Genomic_DNA"/>
</dbReference>
<dbReference type="Pfam" id="PF11850">
    <property type="entry name" value="DUF3370"/>
    <property type="match status" value="1"/>
</dbReference>
<dbReference type="KEGG" id="slw:BRW62_01000"/>
<reference evidence="3" key="2">
    <citation type="journal article" date="2022" name="Front. Microbiol.">
        <title>Comparative Genomic Analysis Revealed Distinct Molecular Components and Organization of CO2-Concentrating Mechanism in Thermophilic Cyanobacteria.</title>
        <authorList>
            <person name="Tang J."/>
            <person name="Zhou H."/>
            <person name="Yao D."/>
            <person name="Riaz S."/>
            <person name="You D."/>
            <person name="Klepacz-Smolka A."/>
            <person name="Daroch M."/>
        </authorList>
    </citation>
    <scope>NUCLEOTIDE SEQUENCE [LARGE SCALE GENOMIC DNA]</scope>
    <source>
        <strain evidence="3">PCC 6715</strain>
    </source>
</reference>
<evidence type="ECO:0000313" key="3">
    <source>
        <dbReference type="Proteomes" id="UP000231057"/>
    </source>
</evidence>
<protein>
    <recommendedName>
        <fullName evidence="4">DUF3370 domain-containing protein</fullName>
    </recommendedName>
</protein>
<dbReference type="Proteomes" id="UP000231057">
    <property type="component" value="Chromosome"/>
</dbReference>
<keyword evidence="3" id="KW-1185">Reference proteome</keyword>
<proteinExistence type="predicted"/>
<dbReference type="RefSeq" id="WP_099797710.1">
    <property type="nucleotide sequence ID" value="NZ_CP018092.1"/>
</dbReference>
<dbReference type="OrthoDB" id="502907at2"/>
<name>A0A2D2PZ83_PARLV</name>
<sequence>MMPVNLRLSCGSLAALLWAAPILAQPPATLEQQQQILPLPGGLDQVPVFNSNSPEVVQREGILLSTFPASGKATPAAHLNYAFRGRFDIFAHHIAKPPDPADLTTLYVGILAYNPGATPVTIDLLHAASYLSQPDAPFVPLPARQANDLGQIFAGPGDRVMLDILRRRRQEGWPSQIVLPPRSYGLIANLPIPVKGLDPPLNGRSLLIRARSSGDIYLASLARFAPEDEPTLAQWQETLHQGGLVTPRDRPPSPPNQPGNIIYSRVAGVALGSRWHNPQQTPIPIPNTGEAFSYPLSSLVAGRLGTDQIQTAPLVVRYPDTAYAAHGNYAVEYDLVLPLHNQSDRPQTIRLALQTPIKFDAPAPTLRFFAEPPNRIFFRGSVRLRYRDDQGAPQSRIIHLVQRQGQQGGDLVRLTLQPNETRFVQFTMLYPPDATPPQVLTVETLPFPALGERKSP</sequence>
<reference evidence="2 3" key="1">
    <citation type="submission" date="2016-11" db="EMBL/GenBank/DDBJ databases">
        <title>Complete genome sequence of thermophilic cyanobacteria strain Synechococcus sp. PCC6715.</title>
        <authorList>
            <person name="Tang J."/>
            <person name="Daroch M."/>
            <person name="Liang Y."/>
            <person name="Jiang D."/>
            <person name="Shah M."/>
        </authorList>
    </citation>
    <scope>NUCLEOTIDE SEQUENCE [LARGE SCALE GENOMIC DNA]</scope>
    <source>
        <strain evidence="2 3">PCC 6715</strain>
    </source>
</reference>